<dbReference type="EC" id="2.7.7.65" evidence="2"/>
<keyword evidence="2" id="KW-0808">Transferase</keyword>
<dbReference type="NCBIfam" id="TIGR00254">
    <property type="entry name" value="GGDEF"/>
    <property type="match status" value="1"/>
</dbReference>
<feature type="domain" description="GGDEF" evidence="1">
    <location>
        <begin position="165"/>
        <end position="294"/>
    </location>
</feature>
<dbReference type="SUPFAM" id="SSF55073">
    <property type="entry name" value="Nucleotide cyclase"/>
    <property type="match status" value="1"/>
</dbReference>
<dbReference type="PANTHER" id="PTHR45138">
    <property type="entry name" value="REGULATORY COMPONENTS OF SENSORY TRANSDUCTION SYSTEM"/>
    <property type="match status" value="1"/>
</dbReference>
<sequence>MFWRENEQFRINILRQISREILFEYTPKTDTMRYQYIRPDDCSVNVTIQGYIQNKEYKKRIHPESQENFEKSFCNVLSRSIRLELEILLNLNETGYRWYRVICQSKANAKGKVIKVLGRSLDIHKVVTERDLAVKKASTDMMTGIYNKSTLFEKIQERIDLDGGARCAMLMIDLDDFKNINDAFGHVVGDKTIQFVAILLQRIFDADDLIGRFGGDEFIVFMQNVSKDIVQKKVEQFRRILANNQGDDFTLTCSIGILFLDGVENSVDALFRKVDDAMYQNKKNGKDGYHVWRSDE</sequence>
<dbReference type="SMART" id="SM00267">
    <property type="entry name" value="GGDEF"/>
    <property type="match status" value="1"/>
</dbReference>
<evidence type="ECO:0000313" key="2">
    <source>
        <dbReference type="EMBL" id="SBV99895.1"/>
    </source>
</evidence>
<keyword evidence="2" id="KW-0548">Nucleotidyltransferase</keyword>
<gene>
    <name evidence="2" type="ORF">KL86CLO1_11271</name>
</gene>
<name>A0A212JKS6_9FIRM</name>
<dbReference type="GO" id="GO:0052621">
    <property type="term" value="F:diguanylate cyclase activity"/>
    <property type="evidence" value="ECO:0007669"/>
    <property type="project" value="UniProtKB-EC"/>
</dbReference>
<accession>A0A212JKS6</accession>
<dbReference type="InterPro" id="IPR029787">
    <property type="entry name" value="Nucleotide_cyclase"/>
</dbReference>
<reference evidence="2" key="1">
    <citation type="submission" date="2016-04" db="EMBL/GenBank/DDBJ databases">
        <authorList>
            <person name="Evans L.H."/>
            <person name="Alamgir A."/>
            <person name="Owens N."/>
            <person name="Weber N.D."/>
            <person name="Virtaneva K."/>
            <person name="Barbian K."/>
            <person name="Babar A."/>
            <person name="Rosenke K."/>
        </authorList>
    </citation>
    <scope>NUCLEOTIDE SEQUENCE</scope>
    <source>
        <strain evidence="2">86</strain>
    </source>
</reference>
<dbReference type="InterPro" id="IPR043128">
    <property type="entry name" value="Rev_trsase/Diguanyl_cyclase"/>
</dbReference>
<organism evidence="2">
    <name type="scientific">uncultured Eubacteriales bacterium</name>
    <dbReference type="NCBI Taxonomy" id="172733"/>
    <lineage>
        <taxon>Bacteria</taxon>
        <taxon>Bacillati</taxon>
        <taxon>Bacillota</taxon>
        <taxon>Clostridia</taxon>
        <taxon>Eubacteriales</taxon>
        <taxon>environmental samples</taxon>
    </lineage>
</organism>
<dbReference type="PROSITE" id="PS50887">
    <property type="entry name" value="GGDEF"/>
    <property type="match status" value="1"/>
</dbReference>
<dbReference type="Gene3D" id="3.30.450.20">
    <property type="entry name" value="PAS domain"/>
    <property type="match status" value="1"/>
</dbReference>
<dbReference type="Pfam" id="PF00990">
    <property type="entry name" value="GGDEF"/>
    <property type="match status" value="1"/>
</dbReference>
<dbReference type="EMBL" id="FLUN01000001">
    <property type="protein sequence ID" value="SBV99895.1"/>
    <property type="molecule type" value="Genomic_DNA"/>
</dbReference>
<proteinExistence type="predicted"/>
<dbReference type="CDD" id="cd01949">
    <property type="entry name" value="GGDEF"/>
    <property type="match status" value="1"/>
</dbReference>
<dbReference type="AlphaFoldDB" id="A0A212JKS6"/>
<protein>
    <submittedName>
        <fullName evidence="2">Putative Diguanylate cyclase</fullName>
        <ecNumber evidence="2">2.7.7.65</ecNumber>
    </submittedName>
</protein>
<dbReference type="InterPro" id="IPR050469">
    <property type="entry name" value="Diguanylate_Cyclase"/>
</dbReference>
<evidence type="ECO:0000259" key="1">
    <source>
        <dbReference type="PROSITE" id="PS50887"/>
    </source>
</evidence>
<dbReference type="PANTHER" id="PTHR45138:SF9">
    <property type="entry name" value="DIGUANYLATE CYCLASE DGCM-RELATED"/>
    <property type="match status" value="1"/>
</dbReference>
<dbReference type="Gene3D" id="3.30.70.270">
    <property type="match status" value="1"/>
</dbReference>
<dbReference type="InterPro" id="IPR000160">
    <property type="entry name" value="GGDEF_dom"/>
</dbReference>